<keyword evidence="5 10" id="KW-0472">Membrane</keyword>
<dbReference type="GO" id="GO:0062054">
    <property type="term" value="F:fluoride channel activity"/>
    <property type="evidence" value="ECO:0007669"/>
    <property type="project" value="UniProtKB-UniRule"/>
</dbReference>
<comment type="function">
    <text evidence="9 10">Fluoride-specific ion channel. Important for reducing fluoride concentration in the cell, thus reducing its toxicity.</text>
</comment>
<keyword evidence="12" id="KW-1185">Reference proteome</keyword>
<comment type="subcellular location">
    <subcellularLocation>
        <location evidence="1 10">Cell membrane</location>
        <topology evidence="1 10">Multi-pass membrane protein</topology>
    </subcellularLocation>
</comment>
<reference evidence="11 12" key="1">
    <citation type="journal article" date="2016" name="Genome Announc.">
        <title>Whole-Genome Sequence of Rummeliibacillus stabekisii Strain PP9 Isolated from Antarctic Soil.</title>
        <authorList>
            <person name="da Mota F.F."/>
            <person name="Vollu R.E."/>
            <person name="Jurelevicius D."/>
            <person name="Seldin L."/>
        </authorList>
    </citation>
    <scope>NUCLEOTIDE SEQUENCE [LARGE SCALE GENOMIC DNA]</scope>
    <source>
        <strain evidence="11 12">PP9</strain>
    </source>
</reference>
<evidence type="ECO:0000256" key="2">
    <source>
        <dbReference type="ARBA" id="ARBA00022475"/>
    </source>
</evidence>
<evidence type="ECO:0000313" key="12">
    <source>
        <dbReference type="Proteomes" id="UP000076021"/>
    </source>
</evidence>
<evidence type="ECO:0000256" key="7">
    <source>
        <dbReference type="ARBA" id="ARBA00035120"/>
    </source>
</evidence>
<comment type="similarity">
    <text evidence="7 10">Belongs to the fluoride channel Fluc/FEX (TC 1.A.43) family.</text>
</comment>
<evidence type="ECO:0000256" key="5">
    <source>
        <dbReference type="ARBA" id="ARBA00023136"/>
    </source>
</evidence>
<dbReference type="AlphaFoldDB" id="A0A143HFD9"/>
<feature type="transmembrane region" description="Helical" evidence="10">
    <location>
        <begin position="34"/>
        <end position="53"/>
    </location>
</feature>
<accession>A0A143HFD9</accession>
<keyword evidence="4 10" id="KW-1133">Transmembrane helix</keyword>
<keyword evidence="10" id="KW-0813">Transport</keyword>
<gene>
    <name evidence="10" type="primary">fluC</name>
    <name evidence="10" type="synonym">crcB</name>
    <name evidence="11" type="ORF">ATY39_12725</name>
</gene>
<protein>
    <recommendedName>
        <fullName evidence="10">Fluoride-specific ion channel FluC</fullName>
    </recommendedName>
</protein>
<evidence type="ECO:0000256" key="3">
    <source>
        <dbReference type="ARBA" id="ARBA00022692"/>
    </source>
</evidence>
<feature type="transmembrane region" description="Helical" evidence="10">
    <location>
        <begin position="97"/>
        <end position="118"/>
    </location>
</feature>
<dbReference type="Pfam" id="PF02537">
    <property type="entry name" value="CRCB"/>
    <property type="match status" value="1"/>
</dbReference>
<comment type="catalytic activity">
    <reaction evidence="8">
        <text>fluoride(in) = fluoride(out)</text>
        <dbReference type="Rhea" id="RHEA:76159"/>
        <dbReference type="ChEBI" id="CHEBI:17051"/>
    </reaction>
    <physiologicalReaction direction="left-to-right" evidence="8">
        <dbReference type="Rhea" id="RHEA:76160"/>
    </physiologicalReaction>
</comment>
<dbReference type="EMBL" id="CP014806">
    <property type="protein sequence ID" value="AMX00196.1"/>
    <property type="molecule type" value="Genomic_DNA"/>
</dbReference>
<dbReference type="Proteomes" id="UP000076021">
    <property type="component" value="Chromosome"/>
</dbReference>
<proteinExistence type="inferred from homology"/>
<keyword evidence="10" id="KW-0406">Ion transport</keyword>
<evidence type="ECO:0000256" key="1">
    <source>
        <dbReference type="ARBA" id="ARBA00004651"/>
    </source>
</evidence>
<evidence type="ECO:0000256" key="9">
    <source>
        <dbReference type="ARBA" id="ARBA00049940"/>
    </source>
</evidence>
<dbReference type="GO" id="GO:0046872">
    <property type="term" value="F:metal ion binding"/>
    <property type="evidence" value="ECO:0007669"/>
    <property type="project" value="UniProtKB-KW"/>
</dbReference>
<evidence type="ECO:0000256" key="8">
    <source>
        <dbReference type="ARBA" id="ARBA00035585"/>
    </source>
</evidence>
<keyword evidence="2 10" id="KW-1003">Cell membrane</keyword>
<dbReference type="OrthoDB" id="9799631at2"/>
<keyword evidence="10" id="KW-0915">Sodium</keyword>
<evidence type="ECO:0000256" key="10">
    <source>
        <dbReference type="HAMAP-Rule" id="MF_00454"/>
    </source>
</evidence>
<evidence type="ECO:0000313" key="11">
    <source>
        <dbReference type="EMBL" id="AMX00196.1"/>
    </source>
</evidence>
<name>A0A143HFD9_9BACL</name>
<reference evidence="12" key="2">
    <citation type="submission" date="2016-03" db="EMBL/GenBank/DDBJ databases">
        <authorList>
            <person name="Ploux O."/>
        </authorList>
    </citation>
    <scope>NUCLEOTIDE SEQUENCE [LARGE SCALE GENOMIC DNA]</scope>
    <source>
        <strain evidence="12">PP9</strain>
    </source>
</reference>
<dbReference type="KEGG" id="rst:ATY39_12725"/>
<keyword evidence="6 10" id="KW-0407">Ion channel</keyword>
<dbReference type="RefSeq" id="WP_066790324.1">
    <property type="nucleotide sequence ID" value="NZ_CP014806.1"/>
</dbReference>
<feature type="transmembrane region" description="Helical" evidence="10">
    <location>
        <begin position="9"/>
        <end position="28"/>
    </location>
</feature>
<dbReference type="STRING" id="241244.ATY39_12725"/>
<dbReference type="HAMAP" id="MF_00454">
    <property type="entry name" value="FluC"/>
    <property type="match status" value="1"/>
</dbReference>
<dbReference type="GO" id="GO:0140114">
    <property type="term" value="P:cellular detoxification of fluoride"/>
    <property type="evidence" value="ECO:0007669"/>
    <property type="project" value="UniProtKB-UniRule"/>
</dbReference>
<evidence type="ECO:0000256" key="4">
    <source>
        <dbReference type="ARBA" id="ARBA00022989"/>
    </source>
</evidence>
<organism evidence="11 12">
    <name type="scientific">Rummeliibacillus stabekisii</name>
    <dbReference type="NCBI Taxonomy" id="241244"/>
    <lineage>
        <taxon>Bacteria</taxon>
        <taxon>Bacillati</taxon>
        <taxon>Bacillota</taxon>
        <taxon>Bacilli</taxon>
        <taxon>Bacillales</taxon>
        <taxon>Caryophanaceae</taxon>
        <taxon>Rummeliibacillus</taxon>
    </lineage>
</organism>
<feature type="binding site" evidence="10">
    <location>
        <position position="76"/>
    </location>
    <ligand>
        <name>Na(+)</name>
        <dbReference type="ChEBI" id="CHEBI:29101"/>
        <note>structural</note>
    </ligand>
</feature>
<dbReference type="InterPro" id="IPR003691">
    <property type="entry name" value="FluC"/>
</dbReference>
<evidence type="ECO:0000256" key="6">
    <source>
        <dbReference type="ARBA" id="ARBA00023303"/>
    </source>
</evidence>
<comment type="activity regulation">
    <text evidence="10">Na(+) is not transported, but it plays an essential structural role and its presence is essential for fluoride channel function.</text>
</comment>
<keyword evidence="3 10" id="KW-0812">Transmembrane</keyword>
<dbReference type="GO" id="GO:0005886">
    <property type="term" value="C:plasma membrane"/>
    <property type="evidence" value="ECO:0007669"/>
    <property type="project" value="UniProtKB-SubCell"/>
</dbReference>
<feature type="transmembrane region" description="Helical" evidence="10">
    <location>
        <begin position="65"/>
        <end position="85"/>
    </location>
</feature>
<keyword evidence="10" id="KW-0479">Metal-binding</keyword>
<sequence>MIINMFKNIAAVMLGGIVGTWMRYGVMISVPAEWLLWIVNGVGSFAMGALNGIFAITSKYTRWKLFLTTGMLGAFTTFSTFSASWLKLMEHHTLTAVIYAVLMTALCVILASFGYLMGIGRKKAGERS</sequence>
<feature type="binding site" evidence="10">
    <location>
        <position position="73"/>
    </location>
    <ligand>
        <name>Na(+)</name>
        <dbReference type="ChEBI" id="CHEBI:29101"/>
        <note>structural</note>
    </ligand>
</feature>